<evidence type="ECO:0000313" key="3">
    <source>
        <dbReference type="Proteomes" id="UP000183063"/>
    </source>
</evidence>
<reference evidence="3" key="1">
    <citation type="submission" date="2016-10" db="EMBL/GenBank/DDBJ databases">
        <authorList>
            <person name="Wibberg D."/>
        </authorList>
    </citation>
    <scope>NUCLEOTIDE SEQUENCE [LARGE SCALE GENOMIC DNA]</scope>
</reference>
<name>A0A1H8MX96_9HYPH</name>
<dbReference type="EMBL" id="FNXB01000028">
    <property type="protein sequence ID" value="SEI09441.1"/>
    <property type="molecule type" value="Genomic_DNA"/>
</dbReference>
<reference evidence="1" key="2">
    <citation type="submission" date="2016-10" db="EMBL/GenBank/DDBJ databases">
        <authorList>
            <person name="de Groot N.N."/>
        </authorList>
    </citation>
    <scope>NUCLEOTIDE SEQUENCE [LARGE SCALE GENOMIC DNA]</scope>
    <source>
        <strain evidence="1">CCBAU85039</strain>
    </source>
</reference>
<dbReference type="Proteomes" id="UP000183063">
    <property type="component" value="Unassembled WGS sequence"/>
</dbReference>
<gene>
    <name evidence="1" type="ORF">RTCCBAU85039_4433</name>
    <name evidence="2" type="ORF">SAMN05216228_1013115</name>
</gene>
<sequence length="60" mass="6882">MNDTGAVGRNRFIFGILERCQLGEIVYVSRWKRVAESDCAGTDRGESKLLIQYLFARQKD</sequence>
<dbReference type="AlphaFoldDB" id="A0A1H8MX96"/>
<accession>A0A1H8MX96</accession>
<protein>
    <submittedName>
        <fullName evidence="1">Uncharacterized protein</fullName>
    </submittedName>
</protein>
<evidence type="ECO:0000313" key="2">
    <source>
        <dbReference type="EMBL" id="SEO22011.1"/>
    </source>
</evidence>
<dbReference type="STRING" id="501024.RTCCBAU85039_4433"/>
<evidence type="ECO:0000313" key="4">
    <source>
        <dbReference type="Proteomes" id="UP000198939"/>
    </source>
</evidence>
<proteinExistence type="predicted"/>
<keyword evidence="4" id="KW-1185">Reference proteome</keyword>
<organism evidence="1 3">
    <name type="scientific">Rhizobium tibeticum</name>
    <dbReference type="NCBI Taxonomy" id="501024"/>
    <lineage>
        <taxon>Bacteria</taxon>
        <taxon>Pseudomonadati</taxon>
        <taxon>Pseudomonadota</taxon>
        <taxon>Alphaproteobacteria</taxon>
        <taxon>Hyphomicrobiales</taxon>
        <taxon>Rhizobiaceae</taxon>
        <taxon>Rhizobium/Agrobacterium group</taxon>
        <taxon>Rhizobium</taxon>
    </lineage>
</organism>
<dbReference type="Proteomes" id="UP000198939">
    <property type="component" value="Unassembled WGS sequence"/>
</dbReference>
<evidence type="ECO:0000313" key="1">
    <source>
        <dbReference type="EMBL" id="SEI09441.1"/>
    </source>
</evidence>
<dbReference type="EMBL" id="FOCV01000013">
    <property type="protein sequence ID" value="SEO22011.1"/>
    <property type="molecule type" value="Genomic_DNA"/>
</dbReference>
<reference evidence="2 4" key="3">
    <citation type="submission" date="2016-10" db="EMBL/GenBank/DDBJ databases">
        <authorList>
            <person name="Varghese N."/>
            <person name="Submissions S."/>
        </authorList>
    </citation>
    <scope>NUCLEOTIDE SEQUENCE [LARGE SCALE GENOMIC DNA]</scope>
    <source>
        <strain evidence="2 4">CGMCC 1.7071</strain>
    </source>
</reference>